<name>A2DE60_TRIV3</name>
<dbReference type="Proteomes" id="UP000001542">
    <property type="component" value="Unassembled WGS sequence"/>
</dbReference>
<dbReference type="AlphaFoldDB" id="A2DE60"/>
<dbReference type="InterPro" id="IPR053139">
    <property type="entry name" value="Surface_bspA-like"/>
</dbReference>
<dbReference type="KEGG" id="tva:5466826"/>
<reference evidence="1" key="2">
    <citation type="journal article" date="2007" name="Science">
        <title>Draft genome sequence of the sexually transmitted pathogen Trichomonas vaginalis.</title>
        <authorList>
            <person name="Carlton J.M."/>
            <person name="Hirt R.P."/>
            <person name="Silva J.C."/>
            <person name="Delcher A.L."/>
            <person name="Schatz M."/>
            <person name="Zhao Q."/>
            <person name="Wortman J.R."/>
            <person name="Bidwell S.L."/>
            <person name="Alsmark U.C.M."/>
            <person name="Besteiro S."/>
            <person name="Sicheritz-Ponten T."/>
            <person name="Noel C.J."/>
            <person name="Dacks J.B."/>
            <person name="Foster P.G."/>
            <person name="Simillion C."/>
            <person name="Van de Peer Y."/>
            <person name="Miranda-Saavedra D."/>
            <person name="Barton G.J."/>
            <person name="Westrop G.D."/>
            <person name="Mueller S."/>
            <person name="Dessi D."/>
            <person name="Fiori P.L."/>
            <person name="Ren Q."/>
            <person name="Paulsen I."/>
            <person name="Zhang H."/>
            <person name="Bastida-Corcuera F.D."/>
            <person name="Simoes-Barbosa A."/>
            <person name="Brown M.T."/>
            <person name="Hayes R.D."/>
            <person name="Mukherjee M."/>
            <person name="Okumura C.Y."/>
            <person name="Schneider R."/>
            <person name="Smith A.J."/>
            <person name="Vanacova S."/>
            <person name="Villalvazo M."/>
            <person name="Haas B.J."/>
            <person name="Pertea M."/>
            <person name="Feldblyum T.V."/>
            <person name="Utterback T.R."/>
            <person name="Shu C.L."/>
            <person name="Osoegawa K."/>
            <person name="de Jong P.J."/>
            <person name="Hrdy I."/>
            <person name="Horvathova L."/>
            <person name="Zubacova Z."/>
            <person name="Dolezal P."/>
            <person name="Malik S.B."/>
            <person name="Logsdon J.M. Jr."/>
            <person name="Henze K."/>
            <person name="Gupta A."/>
            <person name="Wang C.C."/>
            <person name="Dunne R.L."/>
            <person name="Upcroft J.A."/>
            <person name="Upcroft P."/>
            <person name="White O."/>
            <person name="Salzberg S.L."/>
            <person name="Tang P."/>
            <person name="Chiu C.-H."/>
            <person name="Lee Y.-S."/>
            <person name="Embley T.M."/>
            <person name="Coombs G.H."/>
            <person name="Mottram J.C."/>
            <person name="Tachezy J."/>
            <person name="Fraser-Liggett C.M."/>
            <person name="Johnson P.J."/>
        </authorList>
    </citation>
    <scope>NUCLEOTIDE SEQUENCE [LARGE SCALE GENOMIC DNA]</scope>
    <source>
        <strain evidence="1">G3</strain>
    </source>
</reference>
<dbReference type="EMBL" id="DS113191">
    <property type="protein sequence ID" value="EAY21278.1"/>
    <property type="molecule type" value="Genomic_DNA"/>
</dbReference>
<dbReference type="PANTHER" id="PTHR45661:SF3">
    <property type="entry name" value="IG-LIKE DOMAIN-CONTAINING PROTEIN"/>
    <property type="match status" value="1"/>
</dbReference>
<dbReference type="InterPro" id="IPR026906">
    <property type="entry name" value="LRR_5"/>
</dbReference>
<dbReference type="PANTHER" id="PTHR45661">
    <property type="entry name" value="SURFACE ANTIGEN"/>
    <property type="match status" value="1"/>
</dbReference>
<dbReference type="OrthoDB" id="6363818at2759"/>
<protein>
    <submittedName>
        <fullName evidence="1">Surface antigen BspA-like</fullName>
    </submittedName>
</protein>
<dbReference type="RefSeq" id="XP_001582264.1">
    <property type="nucleotide sequence ID" value="XM_001582214.1"/>
</dbReference>
<dbReference type="Pfam" id="PF13306">
    <property type="entry name" value="LRR_5"/>
    <property type="match status" value="2"/>
</dbReference>
<reference evidence="1" key="1">
    <citation type="submission" date="2006-10" db="EMBL/GenBank/DDBJ databases">
        <authorList>
            <person name="Amadeo P."/>
            <person name="Zhao Q."/>
            <person name="Wortman J."/>
            <person name="Fraser-Liggett C."/>
            <person name="Carlton J."/>
        </authorList>
    </citation>
    <scope>NUCLEOTIDE SEQUENCE</scope>
    <source>
        <strain evidence="1">G3</strain>
    </source>
</reference>
<keyword evidence="2" id="KW-1185">Reference proteome</keyword>
<accession>A2DE60</accession>
<dbReference type="SUPFAM" id="SSF52058">
    <property type="entry name" value="L domain-like"/>
    <property type="match status" value="2"/>
</dbReference>
<dbReference type="STRING" id="5722.A2DE60"/>
<dbReference type="InterPro" id="IPR032675">
    <property type="entry name" value="LRR_dom_sf"/>
</dbReference>
<gene>
    <name evidence="1" type="ORF">TVAG_166530</name>
</gene>
<sequence length="396" mass="45013">MTVILALFYKDINSSCYSSDGKTLQEVTDPSPYLRISAKCEIIQVNCFYNLSSLKSFSFEDNTNLTTIGENSFYLCLNLTLINLSSCKKLTKISSYAFYDCDQVTEVFLPKRVLEIGSYAFYDDVRITRILIPASVERINKGAFSTTDLRDLEFEEGSNLTSIEANAFEQTKFTSFEIPESVTKVSGIAFNYRELPTITIHRKNKHLVIESNKLFSSNKSILFLFLNRNLNSYVIPESVTVLGEYSFYMNEITSITLHNSVTTLKDYCFYFCSNLITLTIPESVKYIGEGAFTSCTSLINVTFLGQVDQLGLYICSDCRALELIIFPNSPTIFDAFYLISSDIQNVRMAFTHKTLFSYVSIQTNVNISVSYLDNPNLIITTNLLVMNYDQTILYEF</sequence>
<evidence type="ECO:0000313" key="2">
    <source>
        <dbReference type="Proteomes" id="UP000001542"/>
    </source>
</evidence>
<organism evidence="1 2">
    <name type="scientific">Trichomonas vaginalis (strain ATCC PRA-98 / G3)</name>
    <dbReference type="NCBI Taxonomy" id="412133"/>
    <lineage>
        <taxon>Eukaryota</taxon>
        <taxon>Metamonada</taxon>
        <taxon>Parabasalia</taxon>
        <taxon>Trichomonadida</taxon>
        <taxon>Trichomonadidae</taxon>
        <taxon>Trichomonas</taxon>
    </lineage>
</organism>
<dbReference type="VEuPathDB" id="TrichDB:TVAGG3_0174660"/>
<dbReference type="InParanoid" id="A2DE60"/>
<evidence type="ECO:0000313" key="1">
    <source>
        <dbReference type="EMBL" id="EAY21278.1"/>
    </source>
</evidence>
<dbReference type="VEuPathDB" id="TrichDB:TVAG_465290"/>
<proteinExistence type="predicted"/>
<dbReference type="Gene3D" id="3.80.10.10">
    <property type="entry name" value="Ribonuclease Inhibitor"/>
    <property type="match status" value="2"/>
</dbReference>